<protein>
    <submittedName>
        <fullName evidence="1">Uncharacterized protein</fullName>
    </submittedName>
</protein>
<name>A0AAV4NDI2_9ARAC</name>
<evidence type="ECO:0000313" key="2">
    <source>
        <dbReference type="Proteomes" id="UP001054837"/>
    </source>
</evidence>
<keyword evidence="2" id="KW-1185">Reference proteome</keyword>
<reference evidence="1 2" key="1">
    <citation type="submission" date="2021-06" db="EMBL/GenBank/DDBJ databases">
        <title>Caerostris darwini draft genome.</title>
        <authorList>
            <person name="Kono N."/>
            <person name="Arakawa K."/>
        </authorList>
    </citation>
    <scope>NUCLEOTIDE SEQUENCE [LARGE SCALE GENOMIC DNA]</scope>
</reference>
<dbReference type="AlphaFoldDB" id="A0AAV4NDI2"/>
<gene>
    <name evidence="1" type="ORF">CDAR_183321</name>
</gene>
<dbReference type="Proteomes" id="UP001054837">
    <property type="component" value="Unassembled WGS sequence"/>
</dbReference>
<comment type="caution">
    <text evidence="1">The sequence shown here is derived from an EMBL/GenBank/DDBJ whole genome shotgun (WGS) entry which is preliminary data.</text>
</comment>
<sequence length="104" mass="11837">MAKDAMVMAISVWTMHWLWRSLLWPVPLPLTLLKCYCVSIEVYESLEHDVFTDSEVAVTRDTVSMAKDAMSYGYISVLRCTSVMAEPIWPGCSTSLPLLKLRLH</sequence>
<evidence type="ECO:0000313" key="1">
    <source>
        <dbReference type="EMBL" id="GIX81746.1"/>
    </source>
</evidence>
<organism evidence="1 2">
    <name type="scientific">Caerostris darwini</name>
    <dbReference type="NCBI Taxonomy" id="1538125"/>
    <lineage>
        <taxon>Eukaryota</taxon>
        <taxon>Metazoa</taxon>
        <taxon>Ecdysozoa</taxon>
        <taxon>Arthropoda</taxon>
        <taxon>Chelicerata</taxon>
        <taxon>Arachnida</taxon>
        <taxon>Araneae</taxon>
        <taxon>Araneomorphae</taxon>
        <taxon>Entelegynae</taxon>
        <taxon>Araneoidea</taxon>
        <taxon>Araneidae</taxon>
        <taxon>Caerostris</taxon>
    </lineage>
</organism>
<proteinExistence type="predicted"/>
<dbReference type="EMBL" id="BPLQ01001436">
    <property type="protein sequence ID" value="GIX81746.1"/>
    <property type="molecule type" value="Genomic_DNA"/>
</dbReference>
<accession>A0AAV4NDI2</accession>